<feature type="signal peptide" evidence="2">
    <location>
        <begin position="1"/>
        <end position="23"/>
    </location>
</feature>
<evidence type="ECO:0000256" key="2">
    <source>
        <dbReference type="SAM" id="SignalP"/>
    </source>
</evidence>
<proteinExistence type="predicted"/>
<evidence type="ECO:0008006" key="5">
    <source>
        <dbReference type="Google" id="ProtNLM"/>
    </source>
</evidence>
<dbReference type="AlphaFoldDB" id="A0A5C5V2J4"/>
<protein>
    <recommendedName>
        <fullName evidence="5">Carboxypeptidase regulatory-like domain-containing protein</fullName>
    </recommendedName>
</protein>
<organism evidence="3 4">
    <name type="scientific">Blastopirellula retiformator</name>
    <dbReference type="NCBI Taxonomy" id="2527970"/>
    <lineage>
        <taxon>Bacteria</taxon>
        <taxon>Pseudomonadati</taxon>
        <taxon>Planctomycetota</taxon>
        <taxon>Planctomycetia</taxon>
        <taxon>Pirellulales</taxon>
        <taxon>Pirellulaceae</taxon>
        <taxon>Blastopirellula</taxon>
    </lineage>
</organism>
<sequence length="136" mass="14567" precursor="true">MKFYLPLLLTAAFTISVGCNSQATLGTIHGTVTSDGAPLTEATISFRNIDTGESISDELDDQGLFDITAAGGIKPGKYKVAIIPPEVEVSRGPNSSPVLQPKEMPNLPKQYRSMNTTPLIKEVVAGENDFSIELKQ</sequence>
<dbReference type="OrthoDB" id="287951at2"/>
<gene>
    <name evidence="3" type="ORF">Enr8_24060</name>
</gene>
<keyword evidence="2" id="KW-0732">Signal</keyword>
<dbReference type="Proteomes" id="UP000318878">
    <property type="component" value="Unassembled WGS sequence"/>
</dbReference>
<reference evidence="3 4" key="1">
    <citation type="submission" date="2019-02" db="EMBL/GenBank/DDBJ databases">
        <title>Deep-cultivation of Planctomycetes and their phenomic and genomic characterization uncovers novel biology.</title>
        <authorList>
            <person name="Wiegand S."/>
            <person name="Jogler M."/>
            <person name="Boedeker C."/>
            <person name="Pinto D."/>
            <person name="Vollmers J."/>
            <person name="Rivas-Marin E."/>
            <person name="Kohn T."/>
            <person name="Peeters S.H."/>
            <person name="Heuer A."/>
            <person name="Rast P."/>
            <person name="Oberbeckmann S."/>
            <person name="Bunk B."/>
            <person name="Jeske O."/>
            <person name="Meyerdierks A."/>
            <person name="Storesund J.E."/>
            <person name="Kallscheuer N."/>
            <person name="Luecker S."/>
            <person name="Lage O.M."/>
            <person name="Pohl T."/>
            <person name="Merkel B.J."/>
            <person name="Hornburger P."/>
            <person name="Mueller R.-W."/>
            <person name="Bruemmer F."/>
            <person name="Labrenz M."/>
            <person name="Spormann A.M."/>
            <person name="Op Den Camp H."/>
            <person name="Overmann J."/>
            <person name="Amann R."/>
            <person name="Jetten M.S.M."/>
            <person name="Mascher T."/>
            <person name="Medema M.H."/>
            <person name="Devos D.P."/>
            <person name="Kaster A.-K."/>
            <person name="Ovreas L."/>
            <person name="Rohde M."/>
            <person name="Galperin M.Y."/>
            <person name="Jogler C."/>
        </authorList>
    </citation>
    <scope>NUCLEOTIDE SEQUENCE [LARGE SCALE GENOMIC DNA]</scope>
    <source>
        <strain evidence="3 4">Enr8</strain>
    </source>
</reference>
<feature type="chain" id="PRO_5022885068" description="Carboxypeptidase regulatory-like domain-containing protein" evidence="2">
    <location>
        <begin position="24"/>
        <end position="136"/>
    </location>
</feature>
<comment type="caution">
    <text evidence="3">The sequence shown here is derived from an EMBL/GenBank/DDBJ whole genome shotgun (WGS) entry which is preliminary data.</text>
</comment>
<feature type="region of interest" description="Disordered" evidence="1">
    <location>
        <begin position="90"/>
        <end position="109"/>
    </location>
</feature>
<dbReference type="EMBL" id="SJPF01000003">
    <property type="protein sequence ID" value="TWT32601.1"/>
    <property type="molecule type" value="Genomic_DNA"/>
</dbReference>
<accession>A0A5C5V2J4</accession>
<dbReference type="PROSITE" id="PS51257">
    <property type="entry name" value="PROKAR_LIPOPROTEIN"/>
    <property type="match status" value="1"/>
</dbReference>
<name>A0A5C5V2J4_9BACT</name>
<evidence type="ECO:0000313" key="4">
    <source>
        <dbReference type="Proteomes" id="UP000318878"/>
    </source>
</evidence>
<dbReference type="RefSeq" id="WP_146431759.1">
    <property type="nucleotide sequence ID" value="NZ_SJPF01000003.1"/>
</dbReference>
<keyword evidence="4" id="KW-1185">Reference proteome</keyword>
<evidence type="ECO:0000313" key="3">
    <source>
        <dbReference type="EMBL" id="TWT32601.1"/>
    </source>
</evidence>
<evidence type="ECO:0000256" key="1">
    <source>
        <dbReference type="SAM" id="MobiDB-lite"/>
    </source>
</evidence>